<dbReference type="EMBL" id="LMVO01000024">
    <property type="protein sequence ID" value="PAV09037.1"/>
    <property type="molecule type" value="Genomic_DNA"/>
</dbReference>
<dbReference type="Proteomes" id="UP000243820">
    <property type="component" value="Unassembled WGS sequence"/>
</dbReference>
<dbReference type="AlphaFoldDB" id="A0AAX0Q782"/>
<name>A0AAX0Q782_9EURY</name>
<sequence length="227" mass="25797">MYYCFIVFALAYWKQIATPAKEDISTAGRLARQSLAPLRPPLRGSPPQLRDLKVPASKRRTNRIDHSMTAKPIIFPFPLSDTIMQAIDGDKKRTQMPVYPKTKQRILSRKREHQTYDDVLNILLDTVEIGDKGEEYGVIFLQSVFIGEEIKKLKKPLPLTLNIAENGYIQLTNTEYSILVSSPNVKEAIEEAQLQFSDGFELFNNPALNLSPAAKARGERFKDAVWM</sequence>
<comment type="caution">
    <text evidence="1">The sequence shown here is derived from an EMBL/GenBank/DDBJ whole genome shotgun (WGS) entry which is preliminary data.</text>
</comment>
<keyword evidence="2" id="KW-1185">Reference proteome</keyword>
<reference evidence="1 2" key="1">
    <citation type="journal article" date="2017" name="BMC Genomics">
        <title>Genomic analysis of methanogenic archaea reveals a shift towards energy conservation.</title>
        <authorList>
            <person name="Gilmore S.P."/>
            <person name="Henske J.K."/>
            <person name="Sexton J.A."/>
            <person name="Solomon K.V."/>
            <person name="Seppala S."/>
            <person name="Yoo J.I."/>
            <person name="Huyett L.M."/>
            <person name="Pressman A."/>
            <person name="Cogan J.Z."/>
            <person name="Kivenson V."/>
            <person name="Peng X."/>
            <person name="Tan Y."/>
            <person name="Valentine D.L."/>
            <person name="O'Malley M.A."/>
        </authorList>
    </citation>
    <scope>NUCLEOTIDE SEQUENCE [LARGE SCALE GENOMIC DNA]</scope>
    <source>
        <strain evidence="1 2">XII</strain>
    </source>
</reference>
<accession>A0AAX0Q782</accession>
<gene>
    <name evidence="1" type="ORF">ASJ83_08540</name>
</gene>
<protein>
    <submittedName>
        <fullName evidence="1">Uncharacterized protein</fullName>
    </submittedName>
</protein>
<evidence type="ECO:0000313" key="2">
    <source>
        <dbReference type="Proteomes" id="UP000243820"/>
    </source>
</evidence>
<evidence type="ECO:0000313" key="1">
    <source>
        <dbReference type="EMBL" id="PAV09037.1"/>
    </source>
</evidence>
<organism evidence="1 2">
    <name type="scientific">Methanocorpusculum parvum</name>
    <dbReference type="NCBI Taxonomy" id="2193"/>
    <lineage>
        <taxon>Archaea</taxon>
        <taxon>Methanobacteriati</taxon>
        <taxon>Methanobacteriota</taxon>
        <taxon>Stenosarchaea group</taxon>
        <taxon>Methanomicrobia</taxon>
        <taxon>Methanomicrobiales</taxon>
        <taxon>Methanocorpusculaceae</taxon>
        <taxon>Methanocorpusculum</taxon>
    </lineage>
</organism>
<proteinExistence type="predicted"/>